<dbReference type="Pfam" id="PF00605">
    <property type="entry name" value="IRF"/>
    <property type="match status" value="1"/>
</dbReference>
<evidence type="ECO:0000256" key="2">
    <source>
        <dbReference type="ARBA" id="ARBA00022499"/>
    </source>
</evidence>
<dbReference type="PANTHER" id="PTHR11949:SF22">
    <property type="entry name" value="INTERFERON REGULATORY FACTOR 2"/>
    <property type="match status" value="1"/>
</dbReference>
<organism evidence="11 12">
    <name type="scientific">Takifugu rubripes</name>
    <name type="common">Japanese pufferfish</name>
    <name type="synonym">Fugu rubripes</name>
    <dbReference type="NCBI Taxonomy" id="31033"/>
    <lineage>
        <taxon>Eukaryota</taxon>
        <taxon>Metazoa</taxon>
        <taxon>Chordata</taxon>
        <taxon>Craniata</taxon>
        <taxon>Vertebrata</taxon>
        <taxon>Euteleostomi</taxon>
        <taxon>Actinopterygii</taxon>
        <taxon>Neopterygii</taxon>
        <taxon>Teleostei</taxon>
        <taxon>Neoteleostei</taxon>
        <taxon>Acanthomorphata</taxon>
        <taxon>Eupercaria</taxon>
        <taxon>Tetraodontiformes</taxon>
        <taxon>Tetradontoidea</taxon>
        <taxon>Tetraodontidae</taxon>
        <taxon>Takifugu</taxon>
    </lineage>
</organism>
<proteinExistence type="predicted"/>
<dbReference type="PRINTS" id="PR00267">
    <property type="entry name" value="INTFRNREGFCT"/>
</dbReference>
<dbReference type="InParanoid" id="H2RVT2"/>
<reference evidence="11 12" key="1">
    <citation type="journal article" date="2011" name="Genome Biol. Evol.">
        <title>Integration of the genetic map and genome assembly of fugu facilitates insights into distinct features of genome evolution in teleosts and mammals.</title>
        <authorList>
            <person name="Kai W."/>
            <person name="Kikuchi K."/>
            <person name="Tohari S."/>
            <person name="Chew A.K."/>
            <person name="Tay A."/>
            <person name="Fujiwara A."/>
            <person name="Hosoya S."/>
            <person name="Suetake H."/>
            <person name="Naruse K."/>
            <person name="Brenner S."/>
            <person name="Suzuki Y."/>
            <person name="Venkatesh B."/>
        </authorList>
    </citation>
    <scope>NUCLEOTIDE SEQUENCE [LARGE SCALE GENOMIC DNA]</scope>
</reference>
<evidence type="ECO:0000313" key="11">
    <source>
        <dbReference type="Ensembl" id="ENSTRUP00000004251.3"/>
    </source>
</evidence>
<protein>
    <submittedName>
        <fullName evidence="11">Interferon regulatory factor 2b</fullName>
    </submittedName>
</protein>
<keyword evidence="12" id="KW-1185">Reference proteome</keyword>
<dbReference type="InterPro" id="IPR036388">
    <property type="entry name" value="WH-like_DNA-bd_sf"/>
</dbReference>
<dbReference type="PANTHER" id="PTHR11949">
    <property type="entry name" value="INTERFERON REGULATORY FACTOR"/>
    <property type="match status" value="1"/>
</dbReference>
<dbReference type="CDD" id="cd00103">
    <property type="entry name" value="IRF"/>
    <property type="match status" value="1"/>
</dbReference>
<reference evidence="11" key="2">
    <citation type="submission" date="2025-08" db="UniProtKB">
        <authorList>
            <consortium name="Ensembl"/>
        </authorList>
    </citation>
    <scope>IDENTIFICATION</scope>
</reference>
<dbReference type="SMART" id="SM00348">
    <property type="entry name" value="IRF"/>
    <property type="match status" value="1"/>
</dbReference>
<evidence type="ECO:0000313" key="12">
    <source>
        <dbReference type="Proteomes" id="UP000005226"/>
    </source>
</evidence>
<evidence type="ECO:0000256" key="1">
    <source>
        <dbReference type="ARBA" id="ARBA00004123"/>
    </source>
</evidence>
<name>H2RVT2_TAKRU</name>
<dbReference type="Gene3D" id="1.10.10.10">
    <property type="entry name" value="Winged helix-like DNA-binding domain superfamily/Winged helix DNA-binding domain"/>
    <property type="match status" value="1"/>
</dbReference>
<dbReference type="PROSITE" id="PS51507">
    <property type="entry name" value="IRF_2"/>
    <property type="match status" value="1"/>
</dbReference>
<dbReference type="GO" id="GO:0000978">
    <property type="term" value="F:RNA polymerase II cis-regulatory region sequence-specific DNA binding"/>
    <property type="evidence" value="ECO:0007669"/>
    <property type="project" value="TreeGrafter"/>
</dbReference>
<keyword evidence="4" id="KW-0805">Transcription regulation</keyword>
<dbReference type="FunFam" id="1.10.10.10:FF:000065">
    <property type="entry name" value="Interferon regulatory factor"/>
    <property type="match status" value="1"/>
</dbReference>
<gene>
    <name evidence="11" type="primary">irf2</name>
</gene>
<dbReference type="GeneTree" id="ENSGT00940000159063"/>
<keyword evidence="2" id="KW-1017">Isopeptide bond</keyword>
<dbReference type="GO" id="GO:0000981">
    <property type="term" value="F:DNA-binding transcription factor activity, RNA polymerase II-specific"/>
    <property type="evidence" value="ECO:0007669"/>
    <property type="project" value="TreeGrafter"/>
</dbReference>
<dbReference type="InterPro" id="IPR036390">
    <property type="entry name" value="WH_DNA-bd_sf"/>
</dbReference>
<reference evidence="11" key="3">
    <citation type="submission" date="2025-09" db="UniProtKB">
        <authorList>
            <consortium name="Ensembl"/>
        </authorList>
    </citation>
    <scope>IDENTIFICATION</scope>
</reference>
<dbReference type="GO" id="GO:0002376">
    <property type="term" value="P:immune system process"/>
    <property type="evidence" value="ECO:0007669"/>
    <property type="project" value="TreeGrafter"/>
</dbReference>
<evidence type="ECO:0000256" key="3">
    <source>
        <dbReference type="ARBA" id="ARBA00022843"/>
    </source>
</evidence>
<feature type="compositionally biased region" description="Basic and acidic residues" evidence="9">
    <location>
        <begin position="126"/>
        <end position="136"/>
    </location>
</feature>
<keyword evidence="5" id="KW-0238">DNA-binding</keyword>
<comment type="subcellular location">
    <subcellularLocation>
        <location evidence="1">Nucleus</location>
    </subcellularLocation>
</comment>
<keyword evidence="8" id="KW-0539">Nucleus</keyword>
<evidence type="ECO:0000256" key="4">
    <source>
        <dbReference type="ARBA" id="ARBA00023015"/>
    </source>
</evidence>
<dbReference type="Ensembl" id="ENSTRUT00000004274.3">
    <property type="protein sequence ID" value="ENSTRUP00000004251.3"/>
    <property type="gene ID" value="ENSTRUG00000001842.3"/>
</dbReference>
<keyword evidence="6" id="KW-0010">Activator</keyword>
<accession>H2RVT2</accession>
<dbReference type="Proteomes" id="UP000005226">
    <property type="component" value="Chromosome 16"/>
</dbReference>
<evidence type="ECO:0000256" key="7">
    <source>
        <dbReference type="ARBA" id="ARBA00023163"/>
    </source>
</evidence>
<keyword evidence="3" id="KW-0832">Ubl conjugation</keyword>
<dbReference type="AlphaFoldDB" id="H2RVT2"/>
<evidence type="ECO:0000256" key="8">
    <source>
        <dbReference type="ARBA" id="ARBA00023242"/>
    </source>
</evidence>
<dbReference type="SUPFAM" id="SSF46785">
    <property type="entry name" value="Winged helix' DNA-binding domain"/>
    <property type="match status" value="1"/>
</dbReference>
<evidence type="ECO:0000259" key="10">
    <source>
        <dbReference type="PROSITE" id="PS51507"/>
    </source>
</evidence>
<evidence type="ECO:0000256" key="9">
    <source>
        <dbReference type="SAM" id="MobiDB-lite"/>
    </source>
</evidence>
<feature type="domain" description="IRF tryptophan pentad repeat" evidence="10">
    <location>
        <begin position="5"/>
        <end position="113"/>
    </location>
</feature>
<feature type="region of interest" description="Disordered" evidence="9">
    <location>
        <begin position="117"/>
        <end position="136"/>
    </location>
</feature>
<dbReference type="InterPro" id="IPR001346">
    <property type="entry name" value="Interferon_reg_fact_DNA-bd_dom"/>
</dbReference>
<evidence type="ECO:0000256" key="5">
    <source>
        <dbReference type="ARBA" id="ARBA00023125"/>
    </source>
</evidence>
<evidence type="ECO:0000256" key="6">
    <source>
        <dbReference type="ARBA" id="ARBA00023159"/>
    </source>
</evidence>
<dbReference type="GO" id="GO:0005634">
    <property type="term" value="C:nucleus"/>
    <property type="evidence" value="ECO:0007669"/>
    <property type="project" value="UniProtKB-SubCell"/>
</dbReference>
<sequence length="396" mass="45350">MPAERMRMRPWLEEQIDSCQIPGLKWVNKEKRIFQIPWMHAARHGWDLEKDAPLFMRWAIHTGKYQPGIDHPDPKTWKANFRCAMNSLPDIEEVKDKSIKKGSNAFRVYKMLSSFERSLKRGKKKPDKDGKPKRNKEVVCPERTNIDYLAEPNITDKEVSKQEPVIGCTSVANSPVDDHVITSDQLPFVCQTIEVTTENEEQVVSSSHSYPLQISPVSSCCDSDTDSDVEDSKKDVSDVWKQDHGTSLVTVATCSLPGMATFISSGKSHFRVTSMQDPTPLISYHADTWMPTYKNLSSHTHEMTLCPQSATLIRLFCHSCYVCDHLSKYITNNLFDWNSVFMIICDFKRSSYLCLQTACELQPYEFHSVCACETCHFILAHYFLRCLKPQVLQSES</sequence>
<keyword evidence="7" id="KW-0804">Transcription</keyword>